<comment type="caution">
    <text evidence="1">The sequence shown here is derived from an EMBL/GenBank/DDBJ whole genome shotgun (WGS) entry which is preliminary data.</text>
</comment>
<dbReference type="EMBL" id="JAWLKB010000061">
    <property type="protein sequence ID" value="MDV6271608.1"/>
    <property type="molecule type" value="Genomic_DNA"/>
</dbReference>
<keyword evidence="2" id="KW-1185">Reference proteome</keyword>
<evidence type="ECO:0000313" key="2">
    <source>
        <dbReference type="Proteomes" id="UP001185927"/>
    </source>
</evidence>
<dbReference type="RefSeq" id="WP_317546175.1">
    <property type="nucleotide sequence ID" value="NZ_JAWLKB010000061.1"/>
</dbReference>
<accession>A0ABU4C5H4</accession>
<sequence>MNIDVALLLLLLLGALVAAPALQIIVRADQKTPHPRCPVPLRRLTDDEVIPGSRTNT</sequence>
<proteinExistence type="predicted"/>
<reference evidence="1 2" key="1">
    <citation type="submission" date="2023-10" db="EMBL/GenBank/DDBJ databases">
        <title>Development of a sustainable strategy for remediation of hydrocarbon-contaminated territories based on the waste exchange concept.</title>
        <authorList>
            <person name="Krivoruchko A."/>
        </authorList>
    </citation>
    <scope>NUCLEOTIDE SEQUENCE [LARGE SCALE GENOMIC DNA]</scope>
    <source>
        <strain evidence="1 2">IEGM 1203</strain>
    </source>
</reference>
<gene>
    <name evidence="1" type="ORF">R3Q16_33995</name>
</gene>
<name>A0ABU4C5H4_RHOGO</name>
<protein>
    <submittedName>
        <fullName evidence="1">Uncharacterized protein</fullName>
    </submittedName>
</protein>
<dbReference type="Proteomes" id="UP001185927">
    <property type="component" value="Unassembled WGS sequence"/>
</dbReference>
<organism evidence="1 2">
    <name type="scientific">Rhodococcus globerulus</name>
    <dbReference type="NCBI Taxonomy" id="33008"/>
    <lineage>
        <taxon>Bacteria</taxon>
        <taxon>Bacillati</taxon>
        <taxon>Actinomycetota</taxon>
        <taxon>Actinomycetes</taxon>
        <taxon>Mycobacteriales</taxon>
        <taxon>Nocardiaceae</taxon>
        <taxon>Rhodococcus</taxon>
    </lineage>
</organism>
<evidence type="ECO:0000313" key="1">
    <source>
        <dbReference type="EMBL" id="MDV6271608.1"/>
    </source>
</evidence>